<reference evidence="2" key="1">
    <citation type="submission" date="2013-06" db="EMBL/GenBank/DDBJ databases">
        <authorList>
            <person name="Zhao Q."/>
        </authorList>
    </citation>
    <scope>NUCLEOTIDE SEQUENCE</scope>
    <source>
        <strain evidence="2">cv. W1943</strain>
    </source>
</reference>
<evidence type="ECO:0000313" key="2">
    <source>
        <dbReference type="Proteomes" id="UP000008022"/>
    </source>
</evidence>
<protein>
    <submittedName>
        <fullName evidence="1">Uncharacterized protein</fullName>
    </submittedName>
</protein>
<dbReference type="HOGENOM" id="CLU_2501889_0_0_1"/>
<evidence type="ECO:0000313" key="1">
    <source>
        <dbReference type="EnsemblPlants" id="ORUFI02G24660.1"/>
    </source>
</evidence>
<dbReference type="Proteomes" id="UP000008022">
    <property type="component" value="Unassembled WGS sequence"/>
</dbReference>
<accession>A0A0E0NHH1</accession>
<sequence length="86" mass="9048">MRYPSSEHCPVALPMAAPYVGRRHGVLHQGEEVAGVRDGVPEMSVMPSTTAPFAADDNDDDAAFPGAGLAWQVPTRSSAKNATRIG</sequence>
<keyword evidence="2" id="KW-1185">Reference proteome</keyword>
<dbReference type="AlphaFoldDB" id="A0A0E0NHH1"/>
<reference evidence="1" key="2">
    <citation type="submission" date="2015-06" db="UniProtKB">
        <authorList>
            <consortium name="EnsemblPlants"/>
        </authorList>
    </citation>
    <scope>IDENTIFICATION</scope>
</reference>
<proteinExistence type="predicted"/>
<name>A0A0E0NHH1_ORYRU</name>
<dbReference type="Gramene" id="ORUFI02G24660.1">
    <property type="protein sequence ID" value="ORUFI02G24660.1"/>
    <property type="gene ID" value="ORUFI02G24660"/>
</dbReference>
<organism evidence="1 2">
    <name type="scientific">Oryza rufipogon</name>
    <name type="common">Brownbeard rice</name>
    <name type="synonym">Asian wild rice</name>
    <dbReference type="NCBI Taxonomy" id="4529"/>
    <lineage>
        <taxon>Eukaryota</taxon>
        <taxon>Viridiplantae</taxon>
        <taxon>Streptophyta</taxon>
        <taxon>Embryophyta</taxon>
        <taxon>Tracheophyta</taxon>
        <taxon>Spermatophyta</taxon>
        <taxon>Magnoliopsida</taxon>
        <taxon>Liliopsida</taxon>
        <taxon>Poales</taxon>
        <taxon>Poaceae</taxon>
        <taxon>BOP clade</taxon>
        <taxon>Oryzoideae</taxon>
        <taxon>Oryzeae</taxon>
        <taxon>Oryzinae</taxon>
        <taxon>Oryza</taxon>
    </lineage>
</organism>
<dbReference type="EnsemblPlants" id="ORUFI02G24660.1">
    <property type="protein sequence ID" value="ORUFI02G24660.1"/>
    <property type="gene ID" value="ORUFI02G24660"/>
</dbReference>